<name>A0A318YBF1_9FIRM</name>
<dbReference type="SUPFAM" id="SSF53448">
    <property type="entry name" value="Nucleotide-diphospho-sugar transferases"/>
    <property type="match status" value="1"/>
</dbReference>
<evidence type="ECO:0000313" key="2">
    <source>
        <dbReference type="EMBL" id="PYG89881.1"/>
    </source>
</evidence>
<dbReference type="SUPFAM" id="SSF48452">
    <property type="entry name" value="TPR-like"/>
    <property type="match status" value="1"/>
</dbReference>
<dbReference type="OrthoDB" id="9815923at2"/>
<dbReference type="Pfam" id="PF00535">
    <property type="entry name" value="Glycos_transf_2"/>
    <property type="match status" value="1"/>
</dbReference>
<dbReference type="GO" id="GO:0016740">
    <property type="term" value="F:transferase activity"/>
    <property type="evidence" value="ECO:0007669"/>
    <property type="project" value="UniProtKB-KW"/>
</dbReference>
<gene>
    <name evidence="2" type="ORF">LY28_00480</name>
</gene>
<evidence type="ECO:0000313" key="3">
    <source>
        <dbReference type="Proteomes" id="UP000248132"/>
    </source>
</evidence>
<comment type="caution">
    <text evidence="2">The sequence shown here is derived from an EMBL/GenBank/DDBJ whole genome shotgun (WGS) entry which is preliminary data.</text>
</comment>
<keyword evidence="3" id="KW-1185">Reference proteome</keyword>
<dbReference type="EMBL" id="QKMR01000002">
    <property type="protein sequence ID" value="PYG89881.1"/>
    <property type="molecule type" value="Genomic_DNA"/>
</dbReference>
<dbReference type="Gene3D" id="3.90.550.10">
    <property type="entry name" value="Spore Coat Polysaccharide Biosynthesis Protein SpsA, Chain A"/>
    <property type="match status" value="1"/>
</dbReference>
<accession>A0A318YBF1</accession>
<dbReference type="Gene3D" id="1.25.40.10">
    <property type="entry name" value="Tetratricopeptide repeat domain"/>
    <property type="match status" value="1"/>
</dbReference>
<dbReference type="AlphaFoldDB" id="A0A318YBF1"/>
<dbReference type="PANTHER" id="PTHR43630:SF2">
    <property type="entry name" value="GLYCOSYLTRANSFERASE"/>
    <property type="match status" value="1"/>
</dbReference>
<proteinExistence type="predicted"/>
<dbReference type="InterPro" id="IPR029044">
    <property type="entry name" value="Nucleotide-diphossugar_trans"/>
</dbReference>
<dbReference type="InterPro" id="IPR001173">
    <property type="entry name" value="Glyco_trans_2-like"/>
</dbReference>
<sequence length="373" mass="43545">MITVSLCMIVKNEEEVIERCLSSVSDLVDEIIILDTGSADKTKAIISKFTDNIYDFQWIDDFAAARNSAFDKATMDYILWLDADDVMDDINRNRFSALKESLETDVDSVTMEYQLSFDEYGNVIFSLRRNRLVKRANKFRWIGPVHEYLEVGGKIYNSDVSIAHKSLHHDSDRNLRIYEKRLSKGEKFSPRDMYYFANELMDHKKYKRATQYYKQFLGTGKGWVEDNISSCSKLADCYHYLGDYDNELDAVLKSFRYGGARAEFSCRLGYHFLQDKDLSSAIFWYKLATMLKPTREQAGFQNQSFYTWLPYLQLCLCYSQLGEYKMAYLHNEVALQYRPNDQRMLQNQKFLEEILGPEVPGINNTEGKDDTPE</sequence>
<dbReference type="CDD" id="cd02511">
    <property type="entry name" value="Beta4Glucosyltransferase"/>
    <property type="match status" value="1"/>
</dbReference>
<dbReference type="InterPro" id="IPR011990">
    <property type="entry name" value="TPR-like_helical_dom_sf"/>
</dbReference>
<keyword evidence="2" id="KW-0808">Transferase</keyword>
<organism evidence="2 3">
    <name type="scientific">Ruminiclostridium sufflavum DSM 19573</name>
    <dbReference type="NCBI Taxonomy" id="1121337"/>
    <lineage>
        <taxon>Bacteria</taxon>
        <taxon>Bacillati</taxon>
        <taxon>Bacillota</taxon>
        <taxon>Clostridia</taxon>
        <taxon>Eubacteriales</taxon>
        <taxon>Oscillospiraceae</taxon>
        <taxon>Ruminiclostridium</taxon>
    </lineage>
</organism>
<reference evidence="2 3" key="1">
    <citation type="submission" date="2018-06" db="EMBL/GenBank/DDBJ databases">
        <title>Genomic Encyclopedia of Type Strains, Phase I: the one thousand microbial genomes (KMG-I) project.</title>
        <authorList>
            <person name="Kyrpides N."/>
        </authorList>
    </citation>
    <scope>NUCLEOTIDE SEQUENCE [LARGE SCALE GENOMIC DNA]</scope>
    <source>
        <strain evidence="2 3">DSM 19573</strain>
    </source>
</reference>
<protein>
    <submittedName>
        <fullName evidence="2">Glycosyltransferase involved in cell wall biosynthesis</fullName>
    </submittedName>
</protein>
<evidence type="ECO:0000259" key="1">
    <source>
        <dbReference type="Pfam" id="PF00535"/>
    </source>
</evidence>
<feature type="domain" description="Glycosyltransferase 2-like" evidence="1">
    <location>
        <begin position="5"/>
        <end position="128"/>
    </location>
</feature>
<dbReference type="PANTHER" id="PTHR43630">
    <property type="entry name" value="POLY-BETA-1,6-N-ACETYL-D-GLUCOSAMINE SYNTHASE"/>
    <property type="match status" value="1"/>
</dbReference>
<dbReference type="Proteomes" id="UP000248132">
    <property type="component" value="Unassembled WGS sequence"/>
</dbReference>